<dbReference type="EMBL" id="HE999757">
    <property type="protein sequence ID" value="CCO11501.2"/>
    <property type="molecule type" value="Genomic_DNA"/>
</dbReference>
<reference evidence="3" key="1">
    <citation type="journal article" date="2013" name="Genome Announc.">
        <title>Complete Chromosome Sequence of Carnobacterium maltaromaticum LMA 28.</title>
        <authorList>
            <person name="Cailliez-Grimal C."/>
            <person name="Chaillou S."/>
            <person name="Anba-Mondoloni J."/>
            <person name="Loux V."/>
            <person name="Afzal M.I."/>
            <person name="Rahman A."/>
            <person name="Kergourlay G."/>
            <person name="Champomier-Verges M.C."/>
            <person name="Zagorec M."/>
            <person name="Dalgaard P."/>
            <person name="Leisner J.J."/>
            <person name="Prevost H."/>
            <person name="Revol-Junelles A.M."/>
            <person name="Borges F."/>
        </authorList>
    </citation>
    <scope>NUCLEOTIDE SEQUENCE</scope>
    <source>
        <strain evidence="3">LMA28</strain>
    </source>
</reference>
<evidence type="ECO:0000313" key="2">
    <source>
        <dbReference type="EMBL" id="CCO11501.2"/>
    </source>
</evidence>
<feature type="chain" id="PRO_5003917419" evidence="1">
    <location>
        <begin position="29"/>
        <end position="162"/>
    </location>
</feature>
<dbReference type="AlphaFoldDB" id="K8ESF5"/>
<organism evidence="2 3">
    <name type="scientific">Carnobacterium maltaromaticum LMA28</name>
    <dbReference type="NCBI Taxonomy" id="1234679"/>
    <lineage>
        <taxon>Bacteria</taxon>
        <taxon>Bacillati</taxon>
        <taxon>Bacillota</taxon>
        <taxon>Bacilli</taxon>
        <taxon>Lactobacillales</taxon>
        <taxon>Carnobacteriaceae</taxon>
        <taxon>Carnobacterium</taxon>
    </lineage>
</organism>
<dbReference type="KEGG" id="cml:BN424_2060"/>
<accession>K8ESF5</accession>
<protein>
    <submittedName>
        <fullName evidence="2">Uncharacterized protein</fullName>
    </submittedName>
</protein>
<gene>
    <name evidence="2" type="ORF">BN424_2060</name>
</gene>
<name>K8ESF5_CARML</name>
<dbReference type="Proteomes" id="UP000000212">
    <property type="component" value="Chromosome"/>
</dbReference>
<dbReference type="HOGENOM" id="CLU_1649714_0_0_9"/>
<evidence type="ECO:0000256" key="1">
    <source>
        <dbReference type="SAM" id="SignalP"/>
    </source>
</evidence>
<feature type="signal peptide" evidence="1">
    <location>
        <begin position="1"/>
        <end position="28"/>
    </location>
</feature>
<dbReference type="STRING" id="1234679.BN424_2060"/>
<dbReference type="RefSeq" id="WP_015076661.1">
    <property type="nucleotide sequence ID" value="NC_019425.2"/>
</dbReference>
<keyword evidence="3" id="KW-1185">Reference proteome</keyword>
<sequence length="162" mass="17154">MKNKLKVGLFSVLVILLIVITLPSKADAATWVIDNDAAAGQPGSSGITGGSWSYRGGGMFNDHRINYGNGSYAWNTHGIGNSGRMNAYAYINNRDFVGMGNYYFVVNGSSMGVSKIINQNTAPGGYNYIGTINNVSARTNYHIMLNNAGGGAIGADAVQFTQ</sequence>
<evidence type="ECO:0000313" key="3">
    <source>
        <dbReference type="Proteomes" id="UP000000212"/>
    </source>
</evidence>
<proteinExistence type="predicted"/>
<keyword evidence="1" id="KW-0732">Signal</keyword>
<dbReference type="OrthoDB" id="2881381at2"/>